<dbReference type="EMBL" id="GISG01206343">
    <property type="protein sequence ID" value="MBA4660184.1"/>
    <property type="molecule type" value="Transcribed_RNA"/>
</dbReference>
<sequence length="142" mass="15503">MRKDIYTGDSEETFASLFCSSIHLDHCETLKGTNCQSLLLLLVVSVVVSWLSSKSRLGNSPSVANGTTSTPRSKSFSVKGSLRLKDSSMKEPGPARMTRRAIPLNELTGMVFFSSMRTLRFERLSSLASLASCAFLALFSLV</sequence>
<dbReference type="EMBL" id="GISG01206354">
    <property type="protein sequence ID" value="MBA4660195.1"/>
    <property type="molecule type" value="Transcribed_RNA"/>
</dbReference>
<dbReference type="EMBL" id="GISG01206353">
    <property type="protein sequence ID" value="MBA4660194.1"/>
    <property type="molecule type" value="Transcribed_RNA"/>
</dbReference>
<dbReference type="EMBL" id="GISG01206351">
    <property type="protein sequence ID" value="MBA4660192.1"/>
    <property type="molecule type" value="Transcribed_RNA"/>
</dbReference>
<evidence type="ECO:0000256" key="2">
    <source>
        <dbReference type="SAM" id="Phobius"/>
    </source>
</evidence>
<name>A0A7C9A8K9_OPUST</name>
<feature type="region of interest" description="Disordered" evidence="1">
    <location>
        <begin position="55"/>
        <end position="80"/>
    </location>
</feature>
<accession>A0A7C9A8K9</accession>
<evidence type="ECO:0000256" key="1">
    <source>
        <dbReference type="SAM" id="MobiDB-lite"/>
    </source>
</evidence>
<feature type="transmembrane region" description="Helical" evidence="2">
    <location>
        <begin position="124"/>
        <end position="141"/>
    </location>
</feature>
<keyword evidence="2" id="KW-0472">Membrane</keyword>
<protein>
    <submittedName>
        <fullName evidence="3">Uncharacterized protein</fullName>
    </submittedName>
</protein>
<keyword evidence="2" id="KW-1133">Transmembrane helix</keyword>
<reference evidence="3" key="2">
    <citation type="submission" date="2020-07" db="EMBL/GenBank/DDBJ databases">
        <authorList>
            <person name="Vera ALvarez R."/>
            <person name="Arias-Moreno D.M."/>
            <person name="Jimenez-Jacinto V."/>
            <person name="Jimenez-Bremont J.F."/>
            <person name="Swaminathan K."/>
            <person name="Moose S.P."/>
            <person name="Guerrero-Gonzalez M.L."/>
            <person name="Marino-Ramirez L."/>
            <person name="Landsman D."/>
            <person name="Rodriguez-Kessler M."/>
            <person name="Delgado-Sanchez P."/>
        </authorList>
    </citation>
    <scope>NUCLEOTIDE SEQUENCE</scope>
    <source>
        <tissue evidence="3">Cladode</tissue>
    </source>
</reference>
<reference evidence="3" key="1">
    <citation type="journal article" date="2013" name="J. Plant Res.">
        <title>Effect of fungi and light on seed germination of three Opuntia species from semiarid lands of central Mexico.</title>
        <authorList>
            <person name="Delgado-Sanchez P."/>
            <person name="Jimenez-Bremont J.F."/>
            <person name="Guerrero-Gonzalez Mde L."/>
            <person name="Flores J."/>
        </authorList>
    </citation>
    <scope>NUCLEOTIDE SEQUENCE</scope>
    <source>
        <tissue evidence="3">Cladode</tissue>
    </source>
</reference>
<organism evidence="3">
    <name type="scientific">Opuntia streptacantha</name>
    <name type="common">Prickly pear cactus</name>
    <name type="synonym">Opuntia cardona</name>
    <dbReference type="NCBI Taxonomy" id="393608"/>
    <lineage>
        <taxon>Eukaryota</taxon>
        <taxon>Viridiplantae</taxon>
        <taxon>Streptophyta</taxon>
        <taxon>Embryophyta</taxon>
        <taxon>Tracheophyta</taxon>
        <taxon>Spermatophyta</taxon>
        <taxon>Magnoliopsida</taxon>
        <taxon>eudicotyledons</taxon>
        <taxon>Gunneridae</taxon>
        <taxon>Pentapetalae</taxon>
        <taxon>Caryophyllales</taxon>
        <taxon>Cactineae</taxon>
        <taxon>Cactaceae</taxon>
        <taxon>Opuntioideae</taxon>
        <taxon>Opuntia</taxon>
    </lineage>
</organism>
<dbReference type="EMBL" id="GISG01206352">
    <property type="protein sequence ID" value="MBA4660193.1"/>
    <property type="molecule type" value="Transcribed_RNA"/>
</dbReference>
<proteinExistence type="predicted"/>
<evidence type="ECO:0000313" key="3">
    <source>
        <dbReference type="EMBL" id="MBA4660193.1"/>
    </source>
</evidence>
<dbReference type="EMBL" id="GISG01206349">
    <property type="protein sequence ID" value="MBA4660190.1"/>
    <property type="molecule type" value="Transcribed_RNA"/>
</dbReference>
<dbReference type="AlphaFoldDB" id="A0A7C9A8K9"/>
<keyword evidence="2" id="KW-0812">Transmembrane</keyword>
<feature type="compositionally biased region" description="Polar residues" evidence="1">
    <location>
        <begin position="55"/>
        <end position="78"/>
    </location>
</feature>